<dbReference type="EMBL" id="NWMW01000002">
    <property type="protein sequence ID" value="PCD02189.1"/>
    <property type="molecule type" value="Genomic_DNA"/>
</dbReference>
<proteinExistence type="predicted"/>
<reference evidence="4 5" key="1">
    <citation type="submission" date="2017-09" db="EMBL/GenBank/DDBJ databases">
        <title>Sphingomonas spermidinifaciens 9NM-10, whole genome shotgun sequence.</title>
        <authorList>
            <person name="Feng G."/>
            <person name="Zhu H."/>
        </authorList>
    </citation>
    <scope>NUCLEOTIDE SEQUENCE [LARGE SCALE GENOMIC DNA]</scope>
    <source>
        <strain evidence="4 5">9NM-10</strain>
    </source>
</reference>
<comment type="cofactor">
    <cofactor evidence="1">
        <name>pyridoxal 5'-phosphate</name>
        <dbReference type="ChEBI" id="CHEBI:597326"/>
    </cofactor>
</comment>
<feature type="domain" description="Tryptophan synthase beta chain-like PALP" evidence="3">
    <location>
        <begin position="8"/>
        <end position="302"/>
    </location>
</feature>
<dbReference type="Gene3D" id="3.40.50.1100">
    <property type="match status" value="2"/>
</dbReference>
<comment type="caution">
    <text evidence="4">The sequence shown here is derived from an EMBL/GenBank/DDBJ whole genome shotgun (WGS) entry which is preliminary data.</text>
</comment>
<dbReference type="PROSITE" id="PS00901">
    <property type="entry name" value="CYS_SYNTHASE"/>
    <property type="match status" value="1"/>
</dbReference>
<dbReference type="Proteomes" id="UP000218366">
    <property type="component" value="Unassembled WGS sequence"/>
</dbReference>
<evidence type="ECO:0000256" key="1">
    <source>
        <dbReference type="ARBA" id="ARBA00001933"/>
    </source>
</evidence>
<dbReference type="InterPro" id="IPR050214">
    <property type="entry name" value="Cys_Synth/Cystath_Beta-Synth"/>
</dbReference>
<dbReference type="AlphaFoldDB" id="A0A2A4B330"/>
<dbReference type="PANTHER" id="PTHR10314">
    <property type="entry name" value="CYSTATHIONINE BETA-SYNTHASE"/>
    <property type="match status" value="1"/>
</dbReference>
<dbReference type="InterPro" id="IPR036052">
    <property type="entry name" value="TrpB-like_PALP_sf"/>
</dbReference>
<keyword evidence="2" id="KW-0663">Pyridoxal phosphate</keyword>
<evidence type="ECO:0000259" key="3">
    <source>
        <dbReference type="Pfam" id="PF00291"/>
    </source>
</evidence>
<name>A0A2A4B330_9SPHN</name>
<dbReference type="CDD" id="cd01561">
    <property type="entry name" value="CBS_like"/>
    <property type="match status" value="1"/>
</dbReference>
<dbReference type="OrthoDB" id="9805733at2"/>
<evidence type="ECO:0000313" key="5">
    <source>
        <dbReference type="Proteomes" id="UP000218366"/>
    </source>
</evidence>
<keyword evidence="5" id="KW-1185">Reference proteome</keyword>
<evidence type="ECO:0000256" key="2">
    <source>
        <dbReference type="ARBA" id="ARBA00022898"/>
    </source>
</evidence>
<dbReference type="SUPFAM" id="SSF53686">
    <property type="entry name" value="Tryptophan synthase beta subunit-like PLP-dependent enzymes"/>
    <property type="match status" value="1"/>
</dbReference>
<organism evidence="4 5">
    <name type="scientific">Sphingomonas spermidinifaciens</name>
    <dbReference type="NCBI Taxonomy" id="1141889"/>
    <lineage>
        <taxon>Bacteria</taxon>
        <taxon>Pseudomonadati</taxon>
        <taxon>Pseudomonadota</taxon>
        <taxon>Alphaproteobacteria</taxon>
        <taxon>Sphingomonadales</taxon>
        <taxon>Sphingomonadaceae</taxon>
        <taxon>Sphingomonas</taxon>
    </lineage>
</organism>
<evidence type="ECO:0000313" key="4">
    <source>
        <dbReference type="EMBL" id="PCD02189.1"/>
    </source>
</evidence>
<dbReference type="InterPro" id="IPR001926">
    <property type="entry name" value="TrpB-like_PALP"/>
</dbReference>
<dbReference type="Pfam" id="PF00291">
    <property type="entry name" value="PALP"/>
    <property type="match status" value="1"/>
</dbReference>
<dbReference type="RefSeq" id="WP_096343567.1">
    <property type="nucleotide sequence ID" value="NZ_NWMW01000002.1"/>
</dbReference>
<dbReference type="InterPro" id="IPR001216">
    <property type="entry name" value="P-phosphate_BS"/>
</dbReference>
<accession>A0A2A4B330</accession>
<sequence>MIAASALDLIGSTPLVALDRVWPGPGRLVAKAEFLQPGGSVKDRAARAILLAARRDGRLAHRTPVVEMSSGNMGAGLAVACAVLGHPLFVAMSAGNSPERVKMLEGLGAAVVLVPQVDGVPGQVTGADVEAAAVAARDLAKETGGFYVDQFNAVEGIAAHEQTGIEILEQAGRRVDAWVAAVGSGCSFVGVARRLRAANPATRCMVVEPEGSRPLAGETVRKARHMLQGTGYGRTPPHWDASLMDASIAVSDEEAVHWRNRLAHEEGLYIGYSAAANVCAAVKLMKSGKLRPDALVVTLLCDTGLKY</sequence>
<protein>
    <submittedName>
        <fullName evidence="4">Cysteine synthase</fullName>
    </submittedName>
</protein>
<dbReference type="GO" id="GO:0016765">
    <property type="term" value="F:transferase activity, transferring alkyl or aryl (other than methyl) groups"/>
    <property type="evidence" value="ECO:0007669"/>
    <property type="project" value="UniProtKB-ARBA"/>
</dbReference>
<dbReference type="GO" id="GO:0006535">
    <property type="term" value="P:cysteine biosynthetic process from serine"/>
    <property type="evidence" value="ECO:0007669"/>
    <property type="project" value="InterPro"/>
</dbReference>
<gene>
    <name evidence="4" type="ORF">COC42_12045</name>
</gene>